<dbReference type="CDD" id="cd04496">
    <property type="entry name" value="SSB_OBF"/>
    <property type="match status" value="1"/>
</dbReference>
<keyword evidence="6" id="KW-1185">Reference proteome</keyword>
<dbReference type="EMBL" id="ADMG01000016">
    <property type="protein sequence ID" value="EKB31953.1"/>
    <property type="molecule type" value="Genomic_DNA"/>
</dbReference>
<dbReference type="RefSeq" id="WP_005433879.1">
    <property type="nucleotide sequence ID" value="NZ_JH815514.1"/>
</dbReference>
<comment type="subunit">
    <text evidence="2">Homotetramer.</text>
</comment>
<dbReference type="PANTHER" id="PTHR10302:SF27">
    <property type="entry name" value="SINGLE-STRANDED DNA-BINDING PROTEIN"/>
    <property type="match status" value="1"/>
</dbReference>
<comment type="caution">
    <text evidence="5">The sequence shown here is derived from an EMBL/GenBank/DDBJ whole genome shotgun (WGS) entry which is preliminary data.</text>
</comment>
<dbReference type="HAMAP" id="MF_00984">
    <property type="entry name" value="SSB"/>
    <property type="match status" value="1"/>
</dbReference>
<dbReference type="PANTHER" id="PTHR10302">
    <property type="entry name" value="SINGLE-STRANDED DNA-BINDING PROTEIN"/>
    <property type="match status" value="1"/>
</dbReference>
<name>K1JZE8_9BURK</name>
<feature type="DNA-binding region" evidence="2">
    <location>
        <begin position="53"/>
        <end position="59"/>
    </location>
</feature>
<evidence type="ECO:0000256" key="2">
    <source>
        <dbReference type="HAMAP-Rule" id="MF_00984"/>
    </source>
</evidence>
<dbReference type="PIRSF" id="PIRSF002070">
    <property type="entry name" value="SSB"/>
    <property type="match status" value="1"/>
</dbReference>
<keyword evidence="1 2" id="KW-0238">DNA-binding</keyword>
<dbReference type="InterPro" id="IPR000424">
    <property type="entry name" value="Primosome_PriB/ssb"/>
</dbReference>
<dbReference type="GO" id="GO:0003697">
    <property type="term" value="F:single-stranded DNA binding"/>
    <property type="evidence" value="ECO:0007669"/>
    <property type="project" value="UniProtKB-UniRule"/>
</dbReference>
<dbReference type="Pfam" id="PF00436">
    <property type="entry name" value="SSB"/>
    <property type="match status" value="1"/>
</dbReference>
<gene>
    <name evidence="5" type="ORF">HMPREF9465_00530</name>
</gene>
<comment type="caution">
    <text evidence="2">Lacks conserved residue(s) required for the propagation of feature annotation.</text>
</comment>
<reference evidence="5 6" key="1">
    <citation type="submission" date="2012-05" db="EMBL/GenBank/DDBJ databases">
        <title>The Genome Sequence of Sutterella wadsworthensis 2_1_59BFAA.</title>
        <authorList>
            <consortium name="The Broad Institute Genome Sequencing Platform"/>
            <person name="Earl A."/>
            <person name="Ward D."/>
            <person name="Feldgarden M."/>
            <person name="Gevers D."/>
            <person name="Daigneault M."/>
            <person name="Strauss J."/>
            <person name="Allen-Vercoe E."/>
            <person name="Walker B."/>
            <person name="Young S.K."/>
            <person name="Zeng Q."/>
            <person name="Gargeya S."/>
            <person name="Fitzgerald M."/>
            <person name="Haas B."/>
            <person name="Abouelleil A."/>
            <person name="Alvarado L."/>
            <person name="Arachchi H.M."/>
            <person name="Berlin A.M."/>
            <person name="Chapman S.B."/>
            <person name="Goldberg J."/>
            <person name="Griggs A."/>
            <person name="Gujja S."/>
            <person name="Hansen M."/>
            <person name="Howarth C."/>
            <person name="Imamovic A."/>
            <person name="Larimer J."/>
            <person name="McCowen C."/>
            <person name="Montmayeur A."/>
            <person name="Murphy C."/>
            <person name="Neiman D."/>
            <person name="Pearson M."/>
            <person name="Priest M."/>
            <person name="Roberts A."/>
            <person name="Saif S."/>
            <person name="Shea T."/>
            <person name="Sisk P."/>
            <person name="Sykes S."/>
            <person name="Wortman J."/>
            <person name="Nusbaum C."/>
            <person name="Birren B."/>
        </authorList>
    </citation>
    <scope>NUCLEOTIDE SEQUENCE [LARGE SCALE GENOMIC DNA]</scope>
    <source>
        <strain evidence="5 6">2_1_59BFAA</strain>
    </source>
</reference>
<evidence type="ECO:0000256" key="3">
    <source>
        <dbReference type="PIRNR" id="PIRNR002070"/>
    </source>
</evidence>
<dbReference type="SUPFAM" id="SSF50249">
    <property type="entry name" value="Nucleic acid-binding proteins"/>
    <property type="match status" value="1"/>
</dbReference>
<accession>K1JZE8</accession>
<dbReference type="Gene3D" id="2.40.50.140">
    <property type="entry name" value="Nucleic acid-binding proteins"/>
    <property type="match status" value="1"/>
</dbReference>
<dbReference type="InterPro" id="IPR012340">
    <property type="entry name" value="NA-bd_OB-fold"/>
</dbReference>
<dbReference type="HOGENOM" id="CLU_078758_0_1_4"/>
<dbReference type="GO" id="GO:0009295">
    <property type="term" value="C:nucleoid"/>
    <property type="evidence" value="ECO:0007669"/>
    <property type="project" value="TreeGrafter"/>
</dbReference>
<organism evidence="5 6">
    <name type="scientific">Sutterella wadsworthensis 2_1_59BFAA</name>
    <dbReference type="NCBI Taxonomy" id="742823"/>
    <lineage>
        <taxon>Bacteria</taxon>
        <taxon>Pseudomonadati</taxon>
        <taxon>Pseudomonadota</taxon>
        <taxon>Betaproteobacteria</taxon>
        <taxon>Burkholderiales</taxon>
        <taxon>Sutterellaceae</taxon>
        <taxon>Sutterella</taxon>
    </lineage>
</organism>
<dbReference type="AlphaFoldDB" id="K1JZE8"/>
<evidence type="ECO:0000313" key="5">
    <source>
        <dbReference type="EMBL" id="EKB31953.1"/>
    </source>
</evidence>
<protein>
    <recommendedName>
        <fullName evidence="2 3">Single-stranded DNA-binding protein</fullName>
        <shortName evidence="2">SSB</shortName>
    </recommendedName>
</protein>
<dbReference type="PATRIC" id="fig|742823.3.peg.528"/>
<dbReference type="eggNOG" id="COG0629">
    <property type="taxonomic scope" value="Bacteria"/>
</dbReference>
<dbReference type="NCBIfam" id="TIGR00621">
    <property type="entry name" value="ssb"/>
    <property type="match status" value="1"/>
</dbReference>
<dbReference type="STRING" id="742823.HMPREF9465_00530"/>
<dbReference type="OrthoDB" id="9809878at2"/>
<dbReference type="Proteomes" id="UP000005835">
    <property type="component" value="Unassembled WGS sequence"/>
</dbReference>
<feature type="region of interest" description="Disordered" evidence="4">
    <location>
        <begin position="107"/>
        <end position="162"/>
    </location>
</feature>
<sequence length="162" mass="18132">MASINKVILIGNLGRDPETRYTTDGGTAITTLNIATTRRYRNAEGQTVSETEWHRVVLFSRLAEIAKEYLHKGSQCYIEGRLRTRKYQAKDGTDRYATEIIGETMQLLDRRQSDNQGMDDGFESAPRASRPAPQPAPQPARQSAPVTSNTPFDQLEGDDVPF</sequence>
<proteinExistence type="inferred from homology"/>
<dbReference type="GO" id="GO:0006260">
    <property type="term" value="P:DNA replication"/>
    <property type="evidence" value="ECO:0007669"/>
    <property type="project" value="InterPro"/>
</dbReference>
<evidence type="ECO:0000256" key="1">
    <source>
        <dbReference type="ARBA" id="ARBA00023125"/>
    </source>
</evidence>
<dbReference type="PROSITE" id="PS50935">
    <property type="entry name" value="SSB"/>
    <property type="match status" value="1"/>
</dbReference>
<evidence type="ECO:0000313" key="6">
    <source>
        <dbReference type="Proteomes" id="UP000005835"/>
    </source>
</evidence>
<evidence type="ECO:0000256" key="4">
    <source>
        <dbReference type="SAM" id="MobiDB-lite"/>
    </source>
</evidence>
<dbReference type="InterPro" id="IPR011344">
    <property type="entry name" value="ssDNA-bd"/>
</dbReference>